<evidence type="ECO:0000313" key="6">
    <source>
        <dbReference type="Proteomes" id="UP000578819"/>
    </source>
</evidence>
<name>A0A7W7WRL8_9ACTN</name>
<keyword evidence="6" id="KW-1185">Reference proteome</keyword>
<dbReference type="PANTHER" id="PTHR12526">
    <property type="entry name" value="GLYCOSYLTRANSFERASE"/>
    <property type="match status" value="1"/>
</dbReference>
<comment type="similarity">
    <text evidence="1">Belongs to the glycosyltransferase group 1 family. Glycosyltransferase 4 subfamily.</text>
</comment>
<proteinExistence type="inferred from homology"/>
<evidence type="ECO:0000256" key="1">
    <source>
        <dbReference type="ARBA" id="ARBA00009481"/>
    </source>
</evidence>
<dbReference type="SUPFAM" id="SSF53756">
    <property type="entry name" value="UDP-Glycosyltransferase/glycogen phosphorylase"/>
    <property type="match status" value="1"/>
</dbReference>
<dbReference type="InterPro" id="IPR028098">
    <property type="entry name" value="Glyco_trans_4-like_N"/>
</dbReference>
<keyword evidence="2" id="KW-0328">Glycosyltransferase</keyword>
<evidence type="ECO:0000313" key="5">
    <source>
        <dbReference type="EMBL" id="MBB4961235.1"/>
    </source>
</evidence>
<accession>A0A7W7WRL8</accession>
<dbReference type="PANTHER" id="PTHR12526:SF640">
    <property type="entry name" value="COLANIC ACID BIOSYNTHESIS GLYCOSYLTRANSFERASE WCAL-RELATED"/>
    <property type="match status" value="1"/>
</dbReference>
<keyword evidence="3 5" id="KW-0808">Transferase</keyword>
<reference evidence="5 6" key="1">
    <citation type="submission" date="2020-08" db="EMBL/GenBank/DDBJ databases">
        <title>Sequencing the genomes of 1000 actinobacteria strains.</title>
        <authorList>
            <person name="Klenk H.-P."/>
        </authorList>
    </citation>
    <scope>NUCLEOTIDE SEQUENCE [LARGE SCALE GENOMIC DNA]</scope>
    <source>
        <strain evidence="5 6">DSM 45886</strain>
    </source>
</reference>
<evidence type="ECO:0000256" key="3">
    <source>
        <dbReference type="ARBA" id="ARBA00022679"/>
    </source>
</evidence>
<dbReference type="CDD" id="cd03801">
    <property type="entry name" value="GT4_PimA-like"/>
    <property type="match status" value="1"/>
</dbReference>
<evidence type="ECO:0000256" key="2">
    <source>
        <dbReference type="ARBA" id="ARBA00022676"/>
    </source>
</evidence>
<dbReference type="EMBL" id="JACHJW010000001">
    <property type="protein sequence ID" value="MBB4961235.1"/>
    <property type="molecule type" value="Genomic_DNA"/>
</dbReference>
<dbReference type="Proteomes" id="UP000578819">
    <property type="component" value="Unassembled WGS sequence"/>
</dbReference>
<feature type="domain" description="Glycosyltransferase subfamily 4-like N-terminal" evidence="4">
    <location>
        <begin position="23"/>
        <end position="172"/>
    </location>
</feature>
<dbReference type="GO" id="GO:0016757">
    <property type="term" value="F:glycosyltransferase activity"/>
    <property type="evidence" value="ECO:0007669"/>
    <property type="project" value="UniProtKB-KW"/>
</dbReference>
<gene>
    <name evidence="5" type="ORF">FHR38_004968</name>
</gene>
<protein>
    <submittedName>
        <fullName evidence="5">Glycosyltransferase involved in cell wall biosynthesis</fullName>
    </submittedName>
</protein>
<dbReference type="Pfam" id="PF13692">
    <property type="entry name" value="Glyco_trans_1_4"/>
    <property type="match status" value="1"/>
</dbReference>
<dbReference type="Pfam" id="PF13439">
    <property type="entry name" value="Glyco_transf_4"/>
    <property type="match status" value="1"/>
</dbReference>
<comment type="caution">
    <text evidence="5">The sequence shown here is derived from an EMBL/GenBank/DDBJ whole genome shotgun (WGS) entry which is preliminary data.</text>
</comment>
<organism evidence="5 6">
    <name type="scientific">Micromonospora polyrhachis</name>
    <dbReference type="NCBI Taxonomy" id="1282883"/>
    <lineage>
        <taxon>Bacteria</taxon>
        <taxon>Bacillati</taxon>
        <taxon>Actinomycetota</taxon>
        <taxon>Actinomycetes</taxon>
        <taxon>Micromonosporales</taxon>
        <taxon>Micromonosporaceae</taxon>
        <taxon>Micromonospora</taxon>
    </lineage>
</organism>
<evidence type="ECO:0000259" key="4">
    <source>
        <dbReference type="Pfam" id="PF13439"/>
    </source>
</evidence>
<dbReference type="RefSeq" id="WP_184536864.1">
    <property type="nucleotide sequence ID" value="NZ_JACHJW010000001.1"/>
</dbReference>
<dbReference type="Gene3D" id="3.40.50.2000">
    <property type="entry name" value="Glycogen Phosphorylase B"/>
    <property type="match status" value="2"/>
</dbReference>
<sequence>MKRLRIAVLCKINTGAPWILLEAQEMRRRGHEVVVILPPGNGRLSLALAADGFEVVEAPFDFTFRPNVATVRGLWRLRRLVQRLRVDVLHYHFHATALAARLATIGLPLARVYTSAGPLYLESRTICQVERVLWRLDDVTLCSTADISRRYGQLGCPEHRRPIAHFGIDLDRFTPTWLAAGHTAGSPGWAVQRAKARAEIGIDEDAFVAVMVSYVYAPKRLVDRSQGHKGHELLLAAWRSFHARHPQSHLLLVGAGWTEVGEKHRQKLLDRFDVAADPSITWAESVLDVRQYYGAADVSLSPSLSEAHGAAREAGAMGIPSIVSDAGGLPETVDERSGWVVPRGDVAALEAALETAYQEFTTGRLTERGGHARRRAAHLFDGQVTVAQVVDILEYAAEGVDR</sequence>
<dbReference type="AlphaFoldDB" id="A0A7W7WRL8"/>